<feature type="compositionally biased region" description="Low complexity" evidence="1">
    <location>
        <begin position="189"/>
        <end position="212"/>
    </location>
</feature>
<name>A0A7S3F3U1_9EUKA</name>
<protein>
    <recommendedName>
        <fullName evidence="3">LTD domain-containing protein</fullName>
    </recommendedName>
</protein>
<evidence type="ECO:0008006" key="3">
    <source>
        <dbReference type="Google" id="ProtNLM"/>
    </source>
</evidence>
<accession>A0A7S3F3U1</accession>
<feature type="compositionally biased region" description="Pro residues" evidence="1">
    <location>
        <begin position="174"/>
        <end position="188"/>
    </location>
</feature>
<reference evidence="2" key="1">
    <citation type="submission" date="2021-01" db="EMBL/GenBank/DDBJ databases">
        <authorList>
            <person name="Corre E."/>
            <person name="Pelletier E."/>
            <person name="Niang G."/>
            <person name="Scheremetjew M."/>
            <person name="Finn R."/>
            <person name="Kale V."/>
            <person name="Holt S."/>
            <person name="Cochrane G."/>
            <person name="Meng A."/>
            <person name="Brown T."/>
            <person name="Cohen L."/>
        </authorList>
    </citation>
    <scope>NUCLEOTIDE SEQUENCE</scope>
    <source>
        <strain evidence="2">CCMP281</strain>
    </source>
</reference>
<dbReference type="AlphaFoldDB" id="A0A7S3F3U1"/>
<proteinExistence type="predicted"/>
<feature type="region of interest" description="Disordered" evidence="1">
    <location>
        <begin position="174"/>
        <end position="220"/>
    </location>
</feature>
<evidence type="ECO:0000256" key="1">
    <source>
        <dbReference type="SAM" id="MobiDB-lite"/>
    </source>
</evidence>
<evidence type="ECO:0000313" key="2">
    <source>
        <dbReference type="EMBL" id="CAE0125750.1"/>
    </source>
</evidence>
<sequence>MITGIVDGPRTGGTPKAVELFATCDVADLAAYSLARAVNGGAAFSQSFPFSSAAATAGSFLYVSYETTEFEAFFGFAPHATSTALYVNGDDVIQLHFEGVLVDVYGPLGTDGTGREWEYSDGWAYRQHSTAAAASWSPSRWTFSGAGALSAGCETHSAAGCSAPFPLASYQARSPPPPPILSPSPLLPSPAASITAPTSSPTSAPLASPPAANSAETPEVGSIGDAEYACGAPLARTARASVKFPAPQSIGLLGAQCSYVGVAE</sequence>
<dbReference type="EMBL" id="HBHX01046479">
    <property type="protein sequence ID" value="CAE0125750.1"/>
    <property type="molecule type" value="Transcribed_RNA"/>
</dbReference>
<gene>
    <name evidence="2" type="ORF">HERI1096_LOCUS25729</name>
</gene>
<organism evidence="2">
    <name type="scientific">Haptolina ericina</name>
    <dbReference type="NCBI Taxonomy" id="156174"/>
    <lineage>
        <taxon>Eukaryota</taxon>
        <taxon>Haptista</taxon>
        <taxon>Haptophyta</taxon>
        <taxon>Prymnesiophyceae</taxon>
        <taxon>Prymnesiales</taxon>
        <taxon>Prymnesiaceae</taxon>
        <taxon>Haptolina</taxon>
    </lineage>
</organism>